<protein>
    <submittedName>
        <fullName evidence="1">Uncharacterized protein</fullName>
    </submittedName>
</protein>
<name>A0ACC1XZV6_MELAZ</name>
<organism evidence="1 2">
    <name type="scientific">Melia azedarach</name>
    <name type="common">Chinaberry tree</name>
    <dbReference type="NCBI Taxonomy" id="155640"/>
    <lineage>
        <taxon>Eukaryota</taxon>
        <taxon>Viridiplantae</taxon>
        <taxon>Streptophyta</taxon>
        <taxon>Embryophyta</taxon>
        <taxon>Tracheophyta</taxon>
        <taxon>Spermatophyta</taxon>
        <taxon>Magnoliopsida</taxon>
        <taxon>eudicotyledons</taxon>
        <taxon>Gunneridae</taxon>
        <taxon>Pentapetalae</taxon>
        <taxon>rosids</taxon>
        <taxon>malvids</taxon>
        <taxon>Sapindales</taxon>
        <taxon>Meliaceae</taxon>
        <taxon>Melia</taxon>
    </lineage>
</organism>
<dbReference type="EMBL" id="CM051399">
    <property type="protein sequence ID" value="KAJ4716981.1"/>
    <property type="molecule type" value="Genomic_DNA"/>
</dbReference>
<reference evidence="1 2" key="1">
    <citation type="journal article" date="2023" name="Science">
        <title>Complex scaffold remodeling in plant triterpene biosynthesis.</title>
        <authorList>
            <person name="De La Pena R."/>
            <person name="Hodgson H."/>
            <person name="Liu J.C."/>
            <person name="Stephenson M.J."/>
            <person name="Martin A.C."/>
            <person name="Owen C."/>
            <person name="Harkess A."/>
            <person name="Leebens-Mack J."/>
            <person name="Jimenez L.E."/>
            <person name="Osbourn A."/>
            <person name="Sattely E.S."/>
        </authorList>
    </citation>
    <scope>NUCLEOTIDE SEQUENCE [LARGE SCALE GENOMIC DNA]</scope>
    <source>
        <strain evidence="2">cv. JPN11</strain>
        <tissue evidence="1">Leaf</tissue>
    </source>
</reference>
<evidence type="ECO:0000313" key="1">
    <source>
        <dbReference type="EMBL" id="KAJ4716981.1"/>
    </source>
</evidence>
<accession>A0ACC1XZV6</accession>
<proteinExistence type="predicted"/>
<gene>
    <name evidence="1" type="ORF">OWV82_011921</name>
</gene>
<evidence type="ECO:0000313" key="2">
    <source>
        <dbReference type="Proteomes" id="UP001164539"/>
    </source>
</evidence>
<dbReference type="Proteomes" id="UP001164539">
    <property type="component" value="Chromosome 6"/>
</dbReference>
<keyword evidence="2" id="KW-1185">Reference proteome</keyword>
<sequence>MMSVSVSAEMEIEAAAWQLIQLRRDVHKIHHKNNELSPSAIVDEYYKPTDEVLSTAIDEEEEDEYGQLMIKTSRKRKFRTVDSIYRLTKPLIDGGFR</sequence>
<comment type="caution">
    <text evidence="1">The sequence shown here is derived from an EMBL/GenBank/DDBJ whole genome shotgun (WGS) entry which is preliminary data.</text>
</comment>